<comment type="caution">
    <text evidence="2">The sequence shown here is derived from an EMBL/GenBank/DDBJ whole genome shotgun (WGS) entry which is preliminary data.</text>
</comment>
<keyword evidence="1" id="KW-1133">Transmembrane helix</keyword>
<sequence>MKDLILLFLGLYVVEDVFERFGFDSVFSSVSKYLYIVVPVGYFVIAYYIGYMDEKKGIWLKEAIYSTKYLNPFMKKLDAKVNKLLEEMEALNRKK</sequence>
<gene>
    <name evidence="2" type="ORF">S06H3_02746</name>
</gene>
<feature type="transmembrane region" description="Helical" evidence="1">
    <location>
        <begin position="32"/>
        <end position="51"/>
    </location>
</feature>
<evidence type="ECO:0000313" key="2">
    <source>
        <dbReference type="EMBL" id="GAH90065.1"/>
    </source>
</evidence>
<accession>X1K8W1</accession>
<protein>
    <submittedName>
        <fullName evidence="2">Uncharacterized protein</fullName>
    </submittedName>
</protein>
<dbReference type="EMBL" id="BARV01000828">
    <property type="protein sequence ID" value="GAH90065.1"/>
    <property type="molecule type" value="Genomic_DNA"/>
</dbReference>
<reference evidence="2" key="1">
    <citation type="journal article" date="2014" name="Front. Microbiol.">
        <title>High frequency of phylogenetically diverse reductive dehalogenase-homologous genes in deep subseafloor sedimentary metagenomes.</title>
        <authorList>
            <person name="Kawai M."/>
            <person name="Futagami T."/>
            <person name="Toyoda A."/>
            <person name="Takaki Y."/>
            <person name="Nishi S."/>
            <person name="Hori S."/>
            <person name="Arai W."/>
            <person name="Tsubouchi T."/>
            <person name="Morono Y."/>
            <person name="Uchiyama I."/>
            <person name="Ito T."/>
            <person name="Fujiyama A."/>
            <person name="Inagaki F."/>
            <person name="Takami H."/>
        </authorList>
    </citation>
    <scope>NUCLEOTIDE SEQUENCE</scope>
    <source>
        <strain evidence="2">Expedition CK06-06</strain>
    </source>
</reference>
<keyword evidence="1" id="KW-0472">Membrane</keyword>
<organism evidence="2">
    <name type="scientific">marine sediment metagenome</name>
    <dbReference type="NCBI Taxonomy" id="412755"/>
    <lineage>
        <taxon>unclassified sequences</taxon>
        <taxon>metagenomes</taxon>
        <taxon>ecological metagenomes</taxon>
    </lineage>
</organism>
<proteinExistence type="predicted"/>
<name>X1K8W1_9ZZZZ</name>
<evidence type="ECO:0000256" key="1">
    <source>
        <dbReference type="SAM" id="Phobius"/>
    </source>
</evidence>
<keyword evidence="1" id="KW-0812">Transmembrane</keyword>
<dbReference type="AlphaFoldDB" id="X1K8W1"/>